<dbReference type="InterPro" id="IPR001845">
    <property type="entry name" value="HTH_ArsR_DNA-bd_dom"/>
</dbReference>
<accession>A0A4Z0LW58</accession>
<dbReference type="InterPro" id="IPR036388">
    <property type="entry name" value="WH-like_DNA-bd_sf"/>
</dbReference>
<feature type="domain" description="HTH arsR-type" evidence="2">
    <location>
        <begin position="1"/>
        <end position="94"/>
    </location>
</feature>
<gene>
    <name evidence="3" type="ORF">E4634_19130</name>
</gene>
<sequence length="127" mass="14151">MQDDRDMDAVFHALAHASRRRMLDILTARPGLAVGALASEFDVSRVAVMKHLAILEAAGLVVSEPDGRSRRLYFNVVPIQMIHERWTTQYSAYWAGQLTRIKYLAESATAPPSPQAKSRKKGERDGS</sequence>
<name>A0A4Z0LW58_9GAMM</name>
<dbReference type="AlphaFoldDB" id="A0A4Z0LW58"/>
<comment type="caution">
    <text evidence="3">The sequence shown here is derived from an EMBL/GenBank/DDBJ whole genome shotgun (WGS) entry which is preliminary data.</text>
</comment>
<dbReference type="SMART" id="SM00418">
    <property type="entry name" value="HTH_ARSR"/>
    <property type="match status" value="1"/>
</dbReference>
<dbReference type="NCBIfam" id="NF033788">
    <property type="entry name" value="HTH_metalloreg"/>
    <property type="match status" value="1"/>
</dbReference>
<dbReference type="PANTHER" id="PTHR38600">
    <property type="entry name" value="TRANSCRIPTIONAL REGULATORY PROTEIN"/>
    <property type="match status" value="1"/>
</dbReference>
<dbReference type="Gene3D" id="1.10.10.10">
    <property type="entry name" value="Winged helix-like DNA-binding domain superfamily/Winged helix DNA-binding domain"/>
    <property type="match status" value="1"/>
</dbReference>
<dbReference type="RefSeq" id="WP_135446278.1">
    <property type="nucleotide sequence ID" value="NZ_SRLE01000014.1"/>
</dbReference>
<evidence type="ECO:0000313" key="4">
    <source>
        <dbReference type="Proteomes" id="UP000298050"/>
    </source>
</evidence>
<dbReference type="InterPro" id="IPR011991">
    <property type="entry name" value="ArsR-like_HTH"/>
</dbReference>
<protein>
    <submittedName>
        <fullName evidence="3">ArsR family transcriptional regulator</fullName>
    </submittedName>
</protein>
<keyword evidence="4" id="KW-1185">Reference proteome</keyword>
<dbReference type="PANTHER" id="PTHR38600:SF1">
    <property type="entry name" value="TRANSCRIPTIONAL REGULATORY PROTEIN"/>
    <property type="match status" value="1"/>
</dbReference>
<dbReference type="InterPro" id="IPR036390">
    <property type="entry name" value="WH_DNA-bd_sf"/>
</dbReference>
<dbReference type="EMBL" id="SRLE01000014">
    <property type="protein sequence ID" value="TGD71386.1"/>
    <property type="molecule type" value="Genomic_DNA"/>
</dbReference>
<evidence type="ECO:0000259" key="2">
    <source>
        <dbReference type="PROSITE" id="PS50987"/>
    </source>
</evidence>
<dbReference type="Pfam" id="PF12840">
    <property type="entry name" value="HTH_20"/>
    <property type="match status" value="1"/>
</dbReference>
<evidence type="ECO:0000313" key="3">
    <source>
        <dbReference type="EMBL" id="TGD71386.1"/>
    </source>
</evidence>
<dbReference type="CDD" id="cd00090">
    <property type="entry name" value="HTH_ARSR"/>
    <property type="match status" value="1"/>
</dbReference>
<proteinExistence type="predicted"/>
<dbReference type="GO" id="GO:0003700">
    <property type="term" value="F:DNA-binding transcription factor activity"/>
    <property type="evidence" value="ECO:0007669"/>
    <property type="project" value="InterPro"/>
</dbReference>
<dbReference type="SUPFAM" id="SSF46785">
    <property type="entry name" value="Winged helix' DNA-binding domain"/>
    <property type="match status" value="1"/>
</dbReference>
<organism evidence="3 4">
    <name type="scientific">Mangrovimicrobium sediminis</name>
    <dbReference type="NCBI Taxonomy" id="2562682"/>
    <lineage>
        <taxon>Bacteria</taxon>
        <taxon>Pseudomonadati</taxon>
        <taxon>Pseudomonadota</taxon>
        <taxon>Gammaproteobacteria</taxon>
        <taxon>Cellvibrionales</taxon>
        <taxon>Halieaceae</taxon>
        <taxon>Mangrovimicrobium</taxon>
    </lineage>
</organism>
<evidence type="ECO:0000256" key="1">
    <source>
        <dbReference type="SAM" id="MobiDB-lite"/>
    </source>
</evidence>
<dbReference type="PROSITE" id="PS50987">
    <property type="entry name" value="HTH_ARSR_2"/>
    <property type="match status" value="1"/>
</dbReference>
<reference evidence="3 4" key="1">
    <citation type="submission" date="2019-04" db="EMBL/GenBank/DDBJ databases">
        <title>Taxonomy of novel Haliea sp. from mangrove soil of West Coast of India.</title>
        <authorList>
            <person name="Verma A."/>
            <person name="Kumar P."/>
            <person name="Krishnamurthi S."/>
        </authorList>
    </citation>
    <scope>NUCLEOTIDE SEQUENCE [LARGE SCALE GENOMIC DNA]</scope>
    <source>
        <strain evidence="3 4">SAOS-164</strain>
    </source>
</reference>
<feature type="region of interest" description="Disordered" evidence="1">
    <location>
        <begin position="108"/>
        <end position="127"/>
    </location>
</feature>
<dbReference type="OrthoDB" id="46768at2"/>
<dbReference type="Proteomes" id="UP000298050">
    <property type="component" value="Unassembled WGS sequence"/>
</dbReference>